<dbReference type="EMBL" id="CABN01000098">
    <property type="protein sequence ID" value="CBI00150.1"/>
    <property type="molecule type" value="Genomic_DNA"/>
</dbReference>
<dbReference type="AlphaFoldDB" id="E6PYZ1"/>
<evidence type="ECO:0000259" key="2">
    <source>
        <dbReference type="Pfam" id="PF00107"/>
    </source>
</evidence>
<dbReference type="Gene3D" id="3.40.50.720">
    <property type="entry name" value="NAD(P)-binding Rossmann-like Domain"/>
    <property type="match status" value="1"/>
</dbReference>
<evidence type="ECO:0000313" key="3">
    <source>
        <dbReference type="EMBL" id="CBI00150.1"/>
    </source>
</evidence>
<feature type="domain" description="Alcohol dehydrogenase-like C-terminal" evidence="2">
    <location>
        <begin position="8"/>
        <end position="139"/>
    </location>
</feature>
<protein>
    <submittedName>
        <fullName evidence="3">Alcohol dehydrogenase, zinc-binding</fullName>
    </submittedName>
</protein>
<sequence length="185" mass="19306">MAVLGAGPLGLMMIHLAALHGCEAIAIVKHPAQAAAAKALGAAHVIEISAVEDPVQAVRALTPSHHGVDIAIEAVALAETWQQAVAMTRNGGTVNFFGGPAAGTTVSLDTNRLHYGDLTLKATFHHTPAICRRAFDLIASGRFQAARFITGQAPLADLNHAFADLMDRGQDGQSRIKTAILPARP</sequence>
<dbReference type="PANTHER" id="PTHR43401:SF2">
    <property type="entry name" value="L-THREONINE 3-DEHYDROGENASE"/>
    <property type="match status" value="1"/>
</dbReference>
<dbReference type="PANTHER" id="PTHR43401">
    <property type="entry name" value="L-THREONINE 3-DEHYDROGENASE"/>
    <property type="match status" value="1"/>
</dbReference>
<name>E6PYZ1_9ZZZZ</name>
<dbReference type="InterPro" id="IPR050129">
    <property type="entry name" value="Zn_alcohol_dh"/>
</dbReference>
<reference evidence="3" key="1">
    <citation type="submission" date="2009-10" db="EMBL/GenBank/DDBJ databases">
        <title>Diversity of trophic interactions inside an arsenic-rich microbial ecosystem.</title>
        <authorList>
            <person name="Bertin P.N."/>
            <person name="Heinrich-Salmeron A."/>
            <person name="Pelletier E."/>
            <person name="Goulhen-Chollet F."/>
            <person name="Arsene-Ploetze F."/>
            <person name="Gallien S."/>
            <person name="Calteau A."/>
            <person name="Vallenet D."/>
            <person name="Casiot C."/>
            <person name="Chane-Woon-Ming B."/>
            <person name="Giloteaux L."/>
            <person name="Barakat M."/>
            <person name="Bonnefoy V."/>
            <person name="Bruneel O."/>
            <person name="Chandler M."/>
            <person name="Cleiss J."/>
            <person name="Duran R."/>
            <person name="Elbaz-Poulichet F."/>
            <person name="Fonknechten N."/>
            <person name="Lauga B."/>
            <person name="Mornico D."/>
            <person name="Ortet P."/>
            <person name="Schaeffer C."/>
            <person name="Siguier P."/>
            <person name="Alexander Thil Smith A."/>
            <person name="Van Dorsselaer A."/>
            <person name="Weissenbach J."/>
            <person name="Medigue C."/>
            <person name="Le Paslier D."/>
        </authorList>
    </citation>
    <scope>NUCLEOTIDE SEQUENCE</scope>
</reference>
<dbReference type="SUPFAM" id="SSF51735">
    <property type="entry name" value="NAD(P)-binding Rossmann-fold domains"/>
    <property type="match status" value="1"/>
</dbReference>
<gene>
    <name evidence="3" type="ORF">CARN3_1145</name>
</gene>
<dbReference type="Pfam" id="PF00107">
    <property type="entry name" value="ADH_zinc_N"/>
    <property type="match status" value="1"/>
</dbReference>
<evidence type="ECO:0000256" key="1">
    <source>
        <dbReference type="ARBA" id="ARBA00023002"/>
    </source>
</evidence>
<organism evidence="3">
    <name type="scientific">mine drainage metagenome</name>
    <dbReference type="NCBI Taxonomy" id="410659"/>
    <lineage>
        <taxon>unclassified sequences</taxon>
        <taxon>metagenomes</taxon>
        <taxon>ecological metagenomes</taxon>
    </lineage>
</organism>
<accession>E6PYZ1</accession>
<proteinExistence type="predicted"/>
<dbReference type="InterPro" id="IPR036291">
    <property type="entry name" value="NAD(P)-bd_dom_sf"/>
</dbReference>
<dbReference type="GO" id="GO:0016491">
    <property type="term" value="F:oxidoreductase activity"/>
    <property type="evidence" value="ECO:0007669"/>
    <property type="project" value="UniProtKB-KW"/>
</dbReference>
<dbReference type="Gene3D" id="3.90.180.10">
    <property type="entry name" value="Medium-chain alcohol dehydrogenases, catalytic domain"/>
    <property type="match status" value="1"/>
</dbReference>
<keyword evidence="1" id="KW-0560">Oxidoreductase</keyword>
<dbReference type="InterPro" id="IPR013149">
    <property type="entry name" value="ADH-like_C"/>
</dbReference>
<comment type="caution">
    <text evidence="3">The sequence shown here is derived from an EMBL/GenBank/DDBJ whole genome shotgun (WGS) entry which is preliminary data.</text>
</comment>